<sequence length="164" mass="18272">MSKARVHTDVGVVQPKEYWDCESVQRVIRMTNGQKRQALRECNGVRLHLSPMDKSDSLAFARSFLLLPLLPCAAPSIVEGEDYSFLRHQWIPLKLLPLSLLPSTTSTAIATTICNFLHHSHCRPKGGCQKLGNGSKTEPFIRSGQATTSARFLRDKNGDADQRV</sequence>
<proteinExistence type="predicted"/>
<gene>
    <name evidence="1" type="ORF">C4D60_Mb04t30480</name>
</gene>
<dbReference type="EMBL" id="PYDT01000001">
    <property type="protein sequence ID" value="THU74166.1"/>
    <property type="molecule type" value="Genomic_DNA"/>
</dbReference>
<dbReference type="AlphaFoldDB" id="A0A4S8KFS4"/>
<accession>A0A4S8KFS4</accession>
<comment type="caution">
    <text evidence="1">The sequence shown here is derived from an EMBL/GenBank/DDBJ whole genome shotgun (WGS) entry which is preliminary data.</text>
</comment>
<dbReference type="Proteomes" id="UP000317650">
    <property type="component" value="Chromosome 4"/>
</dbReference>
<protein>
    <submittedName>
        <fullName evidence="1">Uncharacterized protein</fullName>
    </submittedName>
</protein>
<organism evidence="1 2">
    <name type="scientific">Musa balbisiana</name>
    <name type="common">Banana</name>
    <dbReference type="NCBI Taxonomy" id="52838"/>
    <lineage>
        <taxon>Eukaryota</taxon>
        <taxon>Viridiplantae</taxon>
        <taxon>Streptophyta</taxon>
        <taxon>Embryophyta</taxon>
        <taxon>Tracheophyta</taxon>
        <taxon>Spermatophyta</taxon>
        <taxon>Magnoliopsida</taxon>
        <taxon>Liliopsida</taxon>
        <taxon>Zingiberales</taxon>
        <taxon>Musaceae</taxon>
        <taxon>Musa</taxon>
    </lineage>
</organism>
<name>A0A4S8KFS4_MUSBA</name>
<keyword evidence="2" id="KW-1185">Reference proteome</keyword>
<evidence type="ECO:0000313" key="1">
    <source>
        <dbReference type="EMBL" id="THU74166.1"/>
    </source>
</evidence>
<reference evidence="1 2" key="1">
    <citation type="journal article" date="2019" name="Nat. Plants">
        <title>Genome sequencing of Musa balbisiana reveals subgenome evolution and function divergence in polyploid bananas.</title>
        <authorList>
            <person name="Yao X."/>
        </authorList>
    </citation>
    <scope>NUCLEOTIDE SEQUENCE [LARGE SCALE GENOMIC DNA]</scope>
    <source>
        <strain evidence="2">cv. DH-PKW</strain>
        <tissue evidence="1">Leaves</tissue>
    </source>
</reference>
<evidence type="ECO:0000313" key="2">
    <source>
        <dbReference type="Proteomes" id="UP000317650"/>
    </source>
</evidence>